<keyword evidence="2" id="KW-1185">Reference proteome</keyword>
<dbReference type="EMBL" id="BQNB010016340">
    <property type="protein sequence ID" value="GJT50665.1"/>
    <property type="molecule type" value="Genomic_DNA"/>
</dbReference>
<evidence type="ECO:0000313" key="2">
    <source>
        <dbReference type="Proteomes" id="UP001151760"/>
    </source>
</evidence>
<reference evidence="1" key="2">
    <citation type="submission" date="2022-01" db="EMBL/GenBank/DDBJ databases">
        <authorList>
            <person name="Yamashiro T."/>
            <person name="Shiraishi A."/>
            <person name="Satake H."/>
            <person name="Nakayama K."/>
        </authorList>
    </citation>
    <scope>NUCLEOTIDE SEQUENCE</scope>
</reference>
<sequence length="361" mass="41690">MTINEYHKYEAAKERQLRDNVLPKRCPTNHAEADFDSFYRNKSNTFNYLYSHNLPPPHPCSLPIQPYPKNYLVSTNVSNDVDIESMTIAEYNLYVTKQDSNFDEILDDLLRIGAENLKRMGQEEVHNSICEQDVDNINGLEKEEAQVDDNDDGNIYDMWDITIEDVERIRKFLTPNVPDEIKEVIQPLIPQPIHTTPPNDDYVAPATKSILKDLLEEFRDEILNVTMVDEEADFSPTKDIEKLEIILAKDPQSHITEIQVHSVIIKPEPFIHTQLMSPLYGVFKSSKSSTKPYKVDRNMTSPKWYDFYSSFSYPVTYLHPNGVYSYFYPHLIPSEGMDKGGVKLVTRTKTSASWEAPHAYL</sequence>
<evidence type="ECO:0000313" key="1">
    <source>
        <dbReference type="EMBL" id="GJT50665.1"/>
    </source>
</evidence>
<dbReference type="Proteomes" id="UP001151760">
    <property type="component" value="Unassembled WGS sequence"/>
</dbReference>
<reference evidence="1" key="1">
    <citation type="journal article" date="2022" name="Int. J. Mol. Sci.">
        <title>Draft Genome of Tanacetum Coccineum: Genomic Comparison of Closely Related Tanacetum-Family Plants.</title>
        <authorList>
            <person name="Yamashiro T."/>
            <person name="Shiraishi A."/>
            <person name="Nakayama K."/>
            <person name="Satake H."/>
        </authorList>
    </citation>
    <scope>NUCLEOTIDE SEQUENCE</scope>
</reference>
<gene>
    <name evidence="1" type="ORF">Tco_0976822</name>
</gene>
<organism evidence="1 2">
    <name type="scientific">Tanacetum coccineum</name>
    <dbReference type="NCBI Taxonomy" id="301880"/>
    <lineage>
        <taxon>Eukaryota</taxon>
        <taxon>Viridiplantae</taxon>
        <taxon>Streptophyta</taxon>
        <taxon>Embryophyta</taxon>
        <taxon>Tracheophyta</taxon>
        <taxon>Spermatophyta</taxon>
        <taxon>Magnoliopsida</taxon>
        <taxon>eudicotyledons</taxon>
        <taxon>Gunneridae</taxon>
        <taxon>Pentapetalae</taxon>
        <taxon>asterids</taxon>
        <taxon>campanulids</taxon>
        <taxon>Asterales</taxon>
        <taxon>Asteraceae</taxon>
        <taxon>Asteroideae</taxon>
        <taxon>Anthemideae</taxon>
        <taxon>Anthemidinae</taxon>
        <taxon>Tanacetum</taxon>
    </lineage>
</organism>
<protein>
    <submittedName>
        <fullName evidence="1">Uncharacterized protein</fullName>
    </submittedName>
</protein>
<proteinExistence type="predicted"/>
<comment type="caution">
    <text evidence="1">The sequence shown here is derived from an EMBL/GenBank/DDBJ whole genome shotgun (WGS) entry which is preliminary data.</text>
</comment>
<name>A0ABQ5EIC1_9ASTR</name>
<accession>A0ABQ5EIC1</accession>